<evidence type="ECO:0000313" key="1">
    <source>
        <dbReference type="EMBL" id="PXF59786.1"/>
    </source>
</evidence>
<dbReference type="Proteomes" id="UP000248329">
    <property type="component" value="Unassembled WGS sequence"/>
</dbReference>
<proteinExistence type="predicted"/>
<dbReference type="EMBL" id="PQXF01000022">
    <property type="protein sequence ID" value="PXF59786.1"/>
    <property type="molecule type" value="Genomic_DNA"/>
</dbReference>
<gene>
    <name evidence="1" type="ORF">C4B59_10815</name>
</gene>
<organism evidence="1 2">
    <name type="scientific">Candidatus Methanogaster sp</name>
    <dbReference type="NCBI Taxonomy" id="3386292"/>
    <lineage>
        <taxon>Archaea</taxon>
        <taxon>Methanobacteriati</taxon>
        <taxon>Methanobacteriota</taxon>
        <taxon>Stenosarchaea group</taxon>
        <taxon>Methanomicrobia</taxon>
        <taxon>Methanosarcinales</taxon>
        <taxon>ANME-2 cluster</taxon>
        <taxon>Candidatus Methanogasteraceae</taxon>
        <taxon>Candidatus Methanogaster</taxon>
    </lineage>
</organism>
<comment type="caution">
    <text evidence="1">The sequence shown here is derived from an EMBL/GenBank/DDBJ whole genome shotgun (WGS) entry which is preliminary data.</text>
</comment>
<reference evidence="1" key="1">
    <citation type="submission" date="2018-01" db="EMBL/GenBank/DDBJ databases">
        <authorList>
            <person name="Krukenberg V."/>
        </authorList>
    </citation>
    <scope>NUCLEOTIDE SEQUENCE</scope>
    <source>
        <strain evidence="1">E20ANME2</strain>
    </source>
</reference>
<protein>
    <submittedName>
        <fullName evidence="1">Uncharacterized protein</fullName>
    </submittedName>
</protein>
<evidence type="ECO:0000313" key="2">
    <source>
        <dbReference type="Proteomes" id="UP000248329"/>
    </source>
</evidence>
<accession>A0AC61L1K6</accession>
<name>A0AC61L1K6_9EURY</name>
<sequence length="60" mass="6554">MSSEQVGRKIHKNRADEGAIRMGRDRNVASLDIPMILQAAAGSTVRFEGRFGHPASIDCE</sequence>